<dbReference type="GO" id="GO:0045893">
    <property type="term" value="P:positive regulation of DNA-templated transcription"/>
    <property type="evidence" value="ECO:0007669"/>
    <property type="project" value="TreeGrafter"/>
</dbReference>
<keyword evidence="3" id="KW-0238">DNA-binding</keyword>
<dbReference type="GO" id="GO:0003700">
    <property type="term" value="F:DNA-binding transcription factor activity"/>
    <property type="evidence" value="ECO:0007669"/>
    <property type="project" value="InterPro"/>
</dbReference>
<evidence type="ECO:0000256" key="4">
    <source>
        <dbReference type="ARBA" id="ARBA00023163"/>
    </source>
</evidence>
<evidence type="ECO:0000256" key="2">
    <source>
        <dbReference type="ARBA" id="ARBA00023015"/>
    </source>
</evidence>
<dbReference type="GO" id="GO:0000976">
    <property type="term" value="F:transcription cis-regulatory region binding"/>
    <property type="evidence" value="ECO:0007669"/>
    <property type="project" value="TreeGrafter"/>
</dbReference>
<dbReference type="GO" id="GO:0046982">
    <property type="term" value="F:protein heterodimerization activity"/>
    <property type="evidence" value="ECO:0007669"/>
    <property type="project" value="UniProtKB-ARBA"/>
</dbReference>
<dbReference type="SUPFAM" id="SSF57959">
    <property type="entry name" value="Leucine zipper domain"/>
    <property type="match status" value="1"/>
</dbReference>
<dbReference type="InterPro" id="IPR045314">
    <property type="entry name" value="bZIP_plant_GBF1"/>
</dbReference>
<protein>
    <recommendedName>
        <fullName evidence="7">BZIP domain-containing protein</fullName>
    </recommendedName>
</protein>
<keyword evidence="2" id="KW-0805">Transcription regulation</keyword>
<name>A0AAN7JY91_9MYRT</name>
<dbReference type="PANTHER" id="PTHR45764:SF31">
    <property type="entry name" value="BASIC LEUCINE ZIPPER 1"/>
    <property type="match status" value="1"/>
</dbReference>
<evidence type="ECO:0000256" key="5">
    <source>
        <dbReference type="ARBA" id="ARBA00023242"/>
    </source>
</evidence>
<dbReference type="InterPro" id="IPR004827">
    <property type="entry name" value="bZIP"/>
</dbReference>
<evidence type="ECO:0000313" key="8">
    <source>
        <dbReference type="EMBL" id="KAK4755619.1"/>
    </source>
</evidence>
<dbReference type="AlphaFoldDB" id="A0AAN7JY91"/>
<dbReference type="FunFam" id="1.20.5.170:FF:000020">
    <property type="entry name" value="BZIP transcription factor"/>
    <property type="match status" value="1"/>
</dbReference>
<gene>
    <name evidence="8" type="ORF">SAY87_009376</name>
</gene>
<sequence length="137" mass="15295">MVLRLLAGVGSSGSETSVDEKKRRRMNSNRESARRSRMKKQKHLQDLIAEMGRLERERKEMLSICDDKTKGHLILEAENGALLAEKTALAGYLGHLEALMIRKFKEAGGQCSGVQEPWQVHCPPLHVAASNTGVFRI</sequence>
<evidence type="ECO:0000259" key="7">
    <source>
        <dbReference type="PROSITE" id="PS50217"/>
    </source>
</evidence>
<accession>A0AAN7JY91</accession>
<evidence type="ECO:0000256" key="6">
    <source>
        <dbReference type="SAM" id="MobiDB-lite"/>
    </source>
</evidence>
<dbReference type="GO" id="GO:0005634">
    <property type="term" value="C:nucleus"/>
    <property type="evidence" value="ECO:0007669"/>
    <property type="project" value="UniProtKB-SubCell"/>
</dbReference>
<comment type="subcellular location">
    <subcellularLocation>
        <location evidence="1">Nucleus</location>
    </subcellularLocation>
</comment>
<dbReference type="Pfam" id="PF07716">
    <property type="entry name" value="bZIP_2"/>
    <property type="match status" value="1"/>
</dbReference>
<keyword evidence="4" id="KW-0804">Transcription</keyword>
<dbReference type="PANTHER" id="PTHR45764">
    <property type="entry name" value="BZIP TRANSCRIPTION FACTOR 44"/>
    <property type="match status" value="1"/>
</dbReference>
<keyword evidence="5" id="KW-0539">Nucleus</keyword>
<feature type="domain" description="BZIP" evidence="7">
    <location>
        <begin position="19"/>
        <end position="61"/>
    </location>
</feature>
<feature type="region of interest" description="Disordered" evidence="6">
    <location>
        <begin position="7"/>
        <end position="42"/>
    </location>
</feature>
<dbReference type="CDD" id="cd14702">
    <property type="entry name" value="bZIP_plant_GBF1"/>
    <property type="match status" value="1"/>
</dbReference>
<keyword evidence="9" id="KW-1185">Reference proteome</keyword>
<organism evidence="8 9">
    <name type="scientific">Trapa incisa</name>
    <dbReference type="NCBI Taxonomy" id="236973"/>
    <lineage>
        <taxon>Eukaryota</taxon>
        <taxon>Viridiplantae</taxon>
        <taxon>Streptophyta</taxon>
        <taxon>Embryophyta</taxon>
        <taxon>Tracheophyta</taxon>
        <taxon>Spermatophyta</taxon>
        <taxon>Magnoliopsida</taxon>
        <taxon>eudicotyledons</taxon>
        <taxon>Gunneridae</taxon>
        <taxon>Pentapetalae</taxon>
        <taxon>rosids</taxon>
        <taxon>malvids</taxon>
        <taxon>Myrtales</taxon>
        <taxon>Lythraceae</taxon>
        <taxon>Trapa</taxon>
    </lineage>
</organism>
<reference evidence="8 9" key="1">
    <citation type="journal article" date="2023" name="Hortic Res">
        <title>Pangenome of water caltrop reveals structural variations and asymmetric subgenome divergence after allopolyploidization.</title>
        <authorList>
            <person name="Zhang X."/>
            <person name="Chen Y."/>
            <person name="Wang L."/>
            <person name="Yuan Y."/>
            <person name="Fang M."/>
            <person name="Shi L."/>
            <person name="Lu R."/>
            <person name="Comes H.P."/>
            <person name="Ma Y."/>
            <person name="Chen Y."/>
            <person name="Huang G."/>
            <person name="Zhou Y."/>
            <person name="Zheng Z."/>
            <person name="Qiu Y."/>
        </authorList>
    </citation>
    <scope>NUCLEOTIDE SEQUENCE [LARGE SCALE GENOMIC DNA]</scope>
    <source>
        <tissue evidence="8">Roots</tissue>
    </source>
</reference>
<dbReference type="InterPro" id="IPR046347">
    <property type="entry name" value="bZIP_sf"/>
</dbReference>
<dbReference type="PROSITE" id="PS00036">
    <property type="entry name" value="BZIP_BASIC"/>
    <property type="match status" value="1"/>
</dbReference>
<dbReference type="SMART" id="SM00338">
    <property type="entry name" value="BRLZ"/>
    <property type="match status" value="1"/>
</dbReference>
<dbReference type="EMBL" id="JAXIOK010000014">
    <property type="protein sequence ID" value="KAK4755619.1"/>
    <property type="molecule type" value="Genomic_DNA"/>
</dbReference>
<evidence type="ECO:0000256" key="1">
    <source>
        <dbReference type="ARBA" id="ARBA00004123"/>
    </source>
</evidence>
<dbReference type="Proteomes" id="UP001345219">
    <property type="component" value="Chromosome 8"/>
</dbReference>
<comment type="caution">
    <text evidence="8">The sequence shown here is derived from an EMBL/GenBank/DDBJ whole genome shotgun (WGS) entry which is preliminary data.</text>
</comment>
<dbReference type="Gene3D" id="1.20.5.170">
    <property type="match status" value="1"/>
</dbReference>
<evidence type="ECO:0000313" key="9">
    <source>
        <dbReference type="Proteomes" id="UP001345219"/>
    </source>
</evidence>
<proteinExistence type="predicted"/>
<evidence type="ECO:0000256" key="3">
    <source>
        <dbReference type="ARBA" id="ARBA00023125"/>
    </source>
</evidence>
<dbReference type="PROSITE" id="PS50217">
    <property type="entry name" value="BZIP"/>
    <property type="match status" value="1"/>
</dbReference>